<gene>
    <name evidence="1" type="ORF">L1987_53527</name>
</gene>
<dbReference type="Proteomes" id="UP001056120">
    <property type="component" value="Linkage Group LG17"/>
</dbReference>
<comment type="caution">
    <text evidence="1">The sequence shown here is derived from an EMBL/GenBank/DDBJ whole genome shotgun (WGS) entry which is preliminary data.</text>
</comment>
<sequence length="200" mass="22879">MHFPLLHRAFFNRFIVQSLPFRSNDLSSPGSSIVRAPFPPYALPAWAYHASRVRRFRQTDVPQMGTVGSGEFNNRRMLAFQPSFAFHGHISLRLRNGKSFSCSMNPICISSGKSHLFLDNAFEKCGSAGSQMNWLIRKRPCSLEDLSRVCDDIDASDDVLDMELELLTSMDALTMNMMPEDEDRLYITLQFELAKKEKQY</sequence>
<reference evidence="2" key="1">
    <citation type="journal article" date="2022" name="Mol. Ecol. Resour.">
        <title>The genomes of chicory, endive, great burdock and yacon provide insights into Asteraceae palaeo-polyploidization history and plant inulin production.</title>
        <authorList>
            <person name="Fan W."/>
            <person name="Wang S."/>
            <person name="Wang H."/>
            <person name="Wang A."/>
            <person name="Jiang F."/>
            <person name="Liu H."/>
            <person name="Zhao H."/>
            <person name="Xu D."/>
            <person name="Zhang Y."/>
        </authorList>
    </citation>
    <scope>NUCLEOTIDE SEQUENCE [LARGE SCALE GENOMIC DNA]</scope>
    <source>
        <strain evidence="2">cv. Yunnan</strain>
    </source>
</reference>
<keyword evidence="2" id="KW-1185">Reference proteome</keyword>
<evidence type="ECO:0000313" key="1">
    <source>
        <dbReference type="EMBL" id="KAI3763077.1"/>
    </source>
</evidence>
<proteinExistence type="predicted"/>
<dbReference type="EMBL" id="CM042034">
    <property type="protein sequence ID" value="KAI3763077.1"/>
    <property type="molecule type" value="Genomic_DNA"/>
</dbReference>
<organism evidence="1 2">
    <name type="scientific">Smallanthus sonchifolius</name>
    <dbReference type="NCBI Taxonomy" id="185202"/>
    <lineage>
        <taxon>Eukaryota</taxon>
        <taxon>Viridiplantae</taxon>
        <taxon>Streptophyta</taxon>
        <taxon>Embryophyta</taxon>
        <taxon>Tracheophyta</taxon>
        <taxon>Spermatophyta</taxon>
        <taxon>Magnoliopsida</taxon>
        <taxon>eudicotyledons</taxon>
        <taxon>Gunneridae</taxon>
        <taxon>Pentapetalae</taxon>
        <taxon>asterids</taxon>
        <taxon>campanulids</taxon>
        <taxon>Asterales</taxon>
        <taxon>Asteraceae</taxon>
        <taxon>Asteroideae</taxon>
        <taxon>Heliantheae alliance</taxon>
        <taxon>Millerieae</taxon>
        <taxon>Smallanthus</taxon>
    </lineage>
</organism>
<evidence type="ECO:0000313" key="2">
    <source>
        <dbReference type="Proteomes" id="UP001056120"/>
    </source>
</evidence>
<reference evidence="1 2" key="2">
    <citation type="journal article" date="2022" name="Mol. Ecol. Resour.">
        <title>The genomes of chicory, endive, great burdock and yacon provide insights into Asteraceae paleo-polyploidization history and plant inulin production.</title>
        <authorList>
            <person name="Fan W."/>
            <person name="Wang S."/>
            <person name="Wang H."/>
            <person name="Wang A."/>
            <person name="Jiang F."/>
            <person name="Liu H."/>
            <person name="Zhao H."/>
            <person name="Xu D."/>
            <person name="Zhang Y."/>
        </authorList>
    </citation>
    <scope>NUCLEOTIDE SEQUENCE [LARGE SCALE GENOMIC DNA]</scope>
    <source>
        <strain evidence="2">cv. Yunnan</strain>
        <tissue evidence="1">Leaves</tissue>
    </source>
</reference>
<name>A0ACB9EXD8_9ASTR</name>
<protein>
    <submittedName>
        <fullName evidence="1">Uncharacterized protein</fullName>
    </submittedName>
</protein>
<accession>A0ACB9EXD8</accession>